<dbReference type="Proteomes" id="UP000053958">
    <property type="component" value="Unassembled WGS sequence"/>
</dbReference>
<evidence type="ECO:0000313" key="1">
    <source>
        <dbReference type="EMBL" id="KKA25779.1"/>
    </source>
</evidence>
<gene>
    <name evidence="1" type="ORF">T310_0165</name>
</gene>
<evidence type="ECO:0000313" key="2">
    <source>
        <dbReference type="Proteomes" id="UP000053958"/>
    </source>
</evidence>
<dbReference type="EMBL" id="LASV01000012">
    <property type="protein sequence ID" value="KKA25779.1"/>
    <property type="molecule type" value="Genomic_DNA"/>
</dbReference>
<keyword evidence="2" id="KW-1185">Reference proteome</keyword>
<reference evidence="1 2" key="1">
    <citation type="submission" date="2015-04" db="EMBL/GenBank/DDBJ databases">
        <authorList>
            <person name="Heijne W.H."/>
            <person name="Fedorova N.D."/>
            <person name="Nierman W.C."/>
            <person name="Vollebregt A.W."/>
            <person name="Zhao Z."/>
            <person name="Wu L."/>
            <person name="Kumar M."/>
            <person name="Stam H."/>
            <person name="van den Berg M.A."/>
            <person name="Pel H.J."/>
        </authorList>
    </citation>
    <scope>NUCLEOTIDE SEQUENCE [LARGE SCALE GENOMIC DNA]</scope>
    <source>
        <strain evidence="1 2">CBS 393.64</strain>
    </source>
</reference>
<accession>A0A0F4Z5H0</accession>
<sequence>MMDFLNSVLECLTGNARVMSTANKHSEKTTILTHTSTKRSSEEIANNILSTLFTSDKVDAYVKKRLNEMVGEYGWTRSIATAILQRMKNAIQQGTAMGPTIKDAFTKATDAAVDFARDHPVYCTIVTLGIRVLLMPWVIEALGFGELGPIEGTFASWWQAR</sequence>
<proteinExistence type="predicted"/>
<dbReference type="RefSeq" id="XP_013332391.1">
    <property type="nucleotide sequence ID" value="XM_013476937.1"/>
</dbReference>
<dbReference type="AlphaFoldDB" id="A0A0F4Z5H0"/>
<dbReference type="GeneID" id="25312220"/>
<dbReference type="Gene3D" id="6.10.110.10">
    <property type="match status" value="1"/>
</dbReference>
<dbReference type="InterPro" id="IPR038213">
    <property type="entry name" value="IFI6/IFI27-like_sf"/>
</dbReference>
<organism evidence="1 2">
    <name type="scientific">Rasamsonia emersonii (strain ATCC 16479 / CBS 393.64 / IMI 116815)</name>
    <dbReference type="NCBI Taxonomy" id="1408163"/>
    <lineage>
        <taxon>Eukaryota</taxon>
        <taxon>Fungi</taxon>
        <taxon>Dikarya</taxon>
        <taxon>Ascomycota</taxon>
        <taxon>Pezizomycotina</taxon>
        <taxon>Eurotiomycetes</taxon>
        <taxon>Eurotiomycetidae</taxon>
        <taxon>Eurotiales</taxon>
        <taxon>Trichocomaceae</taxon>
        <taxon>Rasamsonia</taxon>
    </lineage>
</organism>
<name>A0A0F4Z5H0_RASE3</name>
<dbReference type="OrthoDB" id="440424at2759"/>
<protein>
    <submittedName>
        <fullName evidence="1">Uncharacterized protein</fullName>
    </submittedName>
</protein>
<comment type="caution">
    <text evidence="1">The sequence shown here is derived from an EMBL/GenBank/DDBJ whole genome shotgun (WGS) entry which is preliminary data.</text>
</comment>